<evidence type="ECO:0000313" key="3">
    <source>
        <dbReference type="Proteomes" id="UP000264541"/>
    </source>
</evidence>
<proteinExistence type="predicted"/>
<evidence type="ECO:0000313" key="2">
    <source>
        <dbReference type="EMBL" id="RFU62195.1"/>
    </source>
</evidence>
<keyword evidence="1" id="KW-0812">Transmembrane</keyword>
<dbReference type="NCBIfam" id="TIGR02327">
    <property type="entry name" value="int_mem_ywzB"/>
    <property type="match status" value="1"/>
</dbReference>
<keyword evidence="1" id="KW-0472">Membrane</keyword>
<gene>
    <name evidence="2" type="ORF">D0469_20725</name>
</gene>
<keyword evidence="1" id="KW-1133">Transmembrane helix</keyword>
<reference evidence="2 3" key="1">
    <citation type="submission" date="2018-08" db="EMBL/GenBank/DDBJ databases">
        <title>Bacillus chawlae sp. nov., Bacillus glennii sp. nov., and Bacillus saganii sp. nov. Isolated from the Vehicle Assembly Building at Kennedy Space Center where the Viking Spacecraft were Assembled.</title>
        <authorList>
            <person name="Seuylemezian A."/>
            <person name="Vaishampayan P."/>
        </authorList>
    </citation>
    <scope>NUCLEOTIDE SEQUENCE [LARGE SCALE GENOMIC DNA]</scope>
    <source>
        <strain evidence="2 3">V47-23a</strain>
    </source>
</reference>
<keyword evidence="3" id="KW-1185">Reference proteome</keyword>
<feature type="transmembrane region" description="Helical" evidence="1">
    <location>
        <begin position="47"/>
        <end position="69"/>
    </location>
</feature>
<dbReference type="RefSeq" id="WP_117328606.1">
    <property type="nucleotide sequence ID" value="NZ_QVTE01000080.1"/>
</dbReference>
<evidence type="ECO:0000256" key="1">
    <source>
        <dbReference type="SAM" id="Phobius"/>
    </source>
</evidence>
<dbReference type="AlphaFoldDB" id="A0A372L9L7"/>
<protein>
    <submittedName>
        <fullName evidence="2">DUF1146 domain-containing protein</fullName>
    </submittedName>
</protein>
<organism evidence="2 3">
    <name type="scientific">Peribacillus saganii</name>
    <dbReference type="NCBI Taxonomy" id="2303992"/>
    <lineage>
        <taxon>Bacteria</taxon>
        <taxon>Bacillati</taxon>
        <taxon>Bacillota</taxon>
        <taxon>Bacilli</taxon>
        <taxon>Bacillales</taxon>
        <taxon>Bacillaceae</taxon>
        <taxon>Peribacillus</taxon>
    </lineage>
</organism>
<dbReference type="Pfam" id="PF06612">
    <property type="entry name" value="DUF1146"/>
    <property type="match status" value="1"/>
</dbReference>
<sequence>MFSGIGQQALTGIIVHLLFIALTWWALQALHFDKLLKTRAVMQARLLYILLTIAIGSSVSNFFLDYLLWSNQLPYIYKNE</sequence>
<dbReference type="Proteomes" id="UP000264541">
    <property type="component" value="Unassembled WGS sequence"/>
</dbReference>
<dbReference type="OrthoDB" id="1651016at2"/>
<name>A0A372L9L7_9BACI</name>
<feature type="transmembrane region" description="Helical" evidence="1">
    <location>
        <begin position="6"/>
        <end position="27"/>
    </location>
</feature>
<dbReference type="InterPro" id="IPR009526">
    <property type="entry name" value="DUF1146"/>
</dbReference>
<comment type="caution">
    <text evidence="2">The sequence shown here is derived from an EMBL/GenBank/DDBJ whole genome shotgun (WGS) entry which is preliminary data.</text>
</comment>
<accession>A0A372L9L7</accession>
<dbReference type="EMBL" id="QVTE01000080">
    <property type="protein sequence ID" value="RFU62195.1"/>
    <property type="molecule type" value="Genomic_DNA"/>
</dbReference>